<name>A0A146GDQ0_TERSA</name>
<accession>A0A146GDQ0</accession>
<comment type="caution">
    <text evidence="1">The sequence shown here is derived from an EMBL/GenBank/DDBJ whole genome shotgun (WGS) entry which is preliminary data.</text>
</comment>
<dbReference type="STRING" id="690879.TSACC_3338"/>
<dbReference type="OrthoDB" id="5504005at2"/>
<evidence type="ECO:0000313" key="2">
    <source>
        <dbReference type="Proteomes" id="UP000076023"/>
    </source>
</evidence>
<dbReference type="Proteomes" id="UP000076023">
    <property type="component" value="Unassembled WGS sequence"/>
</dbReference>
<organism evidence="1 2">
    <name type="scientific">Terrimicrobium sacchariphilum</name>
    <dbReference type="NCBI Taxonomy" id="690879"/>
    <lineage>
        <taxon>Bacteria</taxon>
        <taxon>Pseudomonadati</taxon>
        <taxon>Verrucomicrobiota</taxon>
        <taxon>Terrimicrobiia</taxon>
        <taxon>Terrimicrobiales</taxon>
        <taxon>Terrimicrobiaceae</taxon>
        <taxon>Terrimicrobium</taxon>
    </lineage>
</organism>
<protein>
    <submittedName>
        <fullName evidence="1">Uncharacterized protein</fullName>
    </submittedName>
</protein>
<dbReference type="EMBL" id="BDCO01000003">
    <property type="protein sequence ID" value="GAT35273.1"/>
    <property type="molecule type" value="Genomic_DNA"/>
</dbReference>
<dbReference type="RefSeq" id="WP_075081102.1">
    <property type="nucleotide sequence ID" value="NZ_BDCO01000003.1"/>
</dbReference>
<reference evidence="2" key="1">
    <citation type="journal article" date="2017" name="Genome Announc.">
        <title>Draft Genome Sequence of Terrimicrobium sacchariphilum NM-5T, a Facultative Anaerobic Soil Bacterium of the Class Spartobacteria.</title>
        <authorList>
            <person name="Qiu Y.L."/>
            <person name="Tourlousse D.M."/>
            <person name="Matsuura N."/>
            <person name="Ohashi A."/>
            <person name="Sekiguchi Y."/>
        </authorList>
    </citation>
    <scope>NUCLEOTIDE SEQUENCE [LARGE SCALE GENOMIC DNA]</scope>
    <source>
        <strain evidence="2">NM-5</strain>
    </source>
</reference>
<evidence type="ECO:0000313" key="1">
    <source>
        <dbReference type="EMBL" id="GAT35273.1"/>
    </source>
</evidence>
<dbReference type="AlphaFoldDB" id="A0A146GDQ0"/>
<gene>
    <name evidence="1" type="ORF">TSACC_3338</name>
</gene>
<sequence length="171" mass="19552">MKAHDIFQQLPESFAGDVFQFLYDNDKPAYRACVQVLSTRRKLRPIILERKSREERHLWMRNEITRKANEDASIEILQTWLLGAHKPMICQFLDTLKIPHNGHGLIDDLPPEPSEAAVNEAVEGLLKDYPQEAVAAYLNLFIEMDIAQWPTLEKMLASDSRLCLAPQTPAA</sequence>
<keyword evidence="2" id="KW-1185">Reference proteome</keyword>
<proteinExistence type="predicted"/>
<dbReference type="InParanoid" id="A0A146GDQ0"/>